<dbReference type="SUPFAM" id="SSF161098">
    <property type="entry name" value="MetI-like"/>
    <property type="match status" value="1"/>
</dbReference>
<dbReference type="InterPro" id="IPR043429">
    <property type="entry name" value="ArtM/GltK/GlnP/TcyL/YhdX-like"/>
</dbReference>
<dbReference type="GO" id="GO:0043190">
    <property type="term" value="C:ATP-binding cassette (ABC) transporter complex"/>
    <property type="evidence" value="ECO:0007669"/>
    <property type="project" value="InterPro"/>
</dbReference>
<dbReference type="Gene3D" id="1.10.3720.10">
    <property type="entry name" value="MetI-like"/>
    <property type="match status" value="1"/>
</dbReference>
<dbReference type="InterPro" id="IPR010065">
    <property type="entry name" value="AA_ABC_transptr_permease_3TM"/>
</dbReference>
<dbReference type="Proteomes" id="UP000009223">
    <property type="component" value="Chromosome"/>
</dbReference>
<evidence type="ECO:0000259" key="11">
    <source>
        <dbReference type="PROSITE" id="PS50928"/>
    </source>
</evidence>
<comment type="similarity">
    <text evidence="3">Belongs to the binding-protein-dependent transport system permease family. HisMQ subfamily.</text>
</comment>
<dbReference type="InterPro" id="IPR000515">
    <property type="entry name" value="MetI-like"/>
</dbReference>
<dbReference type="eggNOG" id="COG0765">
    <property type="taxonomic scope" value="Bacteria"/>
</dbReference>
<dbReference type="STRING" id="545694.TREPR_0964"/>
<keyword evidence="5" id="KW-1003">Cell membrane</keyword>
<feature type="transmembrane region" description="Helical" evidence="10">
    <location>
        <begin position="212"/>
        <end position="231"/>
    </location>
</feature>
<evidence type="ECO:0000313" key="13">
    <source>
        <dbReference type="Proteomes" id="UP000009223"/>
    </source>
</evidence>
<dbReference type="EMBL" id="CP001843">
    <property type="protein sequence ID" value="AEF84802.1"/>
    <property type="molecule type" value="Genomic_DNA"/>
</dbReference>
<keyword evidence="6 10" id="KW-0812">Transmembrane</keyword>
<dbReference type="AlphaFoldDB" id="F5YI36"/>
<dbReference type="CDD" id="cd06261">
    <property type="entry name" value="TM_PBP2"/>
    <property type="match status" value="1"/>
</dbReference>
<evidence type="ECO:0000256" key="9">
    <source>
        <dbReference type="ARBA" id="ARBA00023136"/>
    </source>
</evidence>
<evidence type="ECO:0000256" key="6">
    <source>
        <dbReference type="ARBA" id="ARBA00022692"/>
    </source>
</evidence>
<dbReference type="PROSITE" id="PS50928">
    <property type="entry name" value="ABC_TM1"/>
    <property type="match status" value="1"/>
</dbReference>
<dbReference type="InterPro" id="IPR035906">
    <property type="entry name" value="MetI-like_sf"/>
</dbReference>
<reference evidence="12 13" key="2">
    <citation type="journal article" date="2011" name="ISME J.">
        <title>RNA-seq reveals cooperative metabolic interactions between two termite-gut spirochete species in co-culture.</title>
        <authorList>
            <person name="Rosenthal A.Z."/>
            <person name="Matson E.G."/>
            <person name="Eldar A."/>
            <person name="Leadbetter J.R."/>
        </authorList>
    </citation>
    <scope>NUCLEOTIDE SEQUENCE [LARGE SCALE GENOMIC DNA]</scope>
    <source>
        <strain evidence="13">ATCC BAA-887 / DSM 12427 / ZAS-2</strain>
    </source>
</reference>
<evidence type="ECO:0000256" key="4">
    <source>
        <dbReference type="ARBA" id="ARBA00022448"/>
    </source>
</evidence>
<dbReference type="HOGENOM" id="CLU_019602_1_0_12"/>
<dbReference type="Pfam" id="PF00528">
    <property type="entry name" value="BPD_transp_1"/>
    <property type="match status" value="1"/>
</dbReference>
<comment type="function">
    <text evidence="1">Part of the binding-protein-dependent transport system for glutamine; probably responsible for the translocation of the substrate across the membrane.</text>
</comment>
<evidence type="ECO:0000256" key="7">
    <source>
        <dbReference type="ARBA" id="ARBA00022970"/>
    </source>
</evidence>
<evidence type="ECO:0000256" key="5">
    <source>
        <dbReference type="ARBA" id="ARBA00022475"/>
    </source>
</evidence>
<feature type="transmembrane region" description="Helical" evidence="10">
    <location>
        <begin position="44"/>
        <end position="66"/>
    </location>
</feature>
<name>F5YI36_TREPZ</name>
<evidence type="ECO:0000256" key="1">
    <source>
        <dbReference type="ARBA" id="ARBA00003159"/>
    </source>
</evidence>
<dbReference type="GO" id="GO:0006865">
    <property type="term" value="P:amino acid transport"/>
    <property type="evidence" value="ECO:0007669"/>
    <property type="project" value="UniProtKB-KW"/>
</dbReference>
<protein>
    <submittedName>
        <fullName evidence="12">Glutamine ABC transporter, permease/substrate-binding protein</fullName>
    </submittedName>
</protein>
<keyword evidence="13" id="KW-1185">Reference proteome</keyword>
<evidence type="ECO:0000256" key="10">
    <source>
        <dbReference type="RuleBase" id="RU363032"/>
    </source>
</evidence>
<dbReference type="GO" id="GO:0022857">
    <property type="term" value="F:transmembrane transporter activity"/>
    <property type="evidence" value="ECO:0007669"/>
    <property type="project" value="InterPro"/>
</dbReference>
<keyword evidence="8 10" id="KW-1133">Transmembrane helix</keyword>
<dbReference type="KEGG" id="tpi:TREPR_0964"/>
<keyword evidence="4 10" id="KW-0813">Transport</keyword>
<reference evidence="13" key="1">
    <citation type="submission" date="2009-12" db="EMBL/GenBank/DDBJ databases">
        <title>Complete sequence of Treponema primitia strain ZAS-2.</title>
        <authorList>
            <person name="Tetu S.G."/>
            <person name="Matson E."/>
            <person name="Ren Q."/>
            <person name="Seshadri R."/>
            <person name="Elbourne L."/>
            <person name="Hassan K.A."/>
            <person name="Durkin A."/>
            <person name="Radune D."/>
            <person name="Mohamoud Y."/>
            <person name="Shay R."/>
            <person name="Jin S."/>
            <person name="Zhang X."/>
            <person name="Lucey K."/>
            <person name="Ballor N.R."/>
            <person name="Ottesen E."/>
            <person name="Rosenthal R."/>
            <person name="Allen A."/>
            <person name="Leadbetter J.R."/>
            <person name="Paulsen I.T."/>
        </authorList>
    </citation>
    <scope>NUCLEOTIDE SEQUENCE [LARGE SCALE GENOMIC DNA]</scope>
    <source>
        <strain evidence="13">ATCC BAA-887 / DSM 12427 / ZAS-2</strain>
    </source>
</reference>
<feature type="domain" description="ABC transmembrane type-1" evidence="11">
    <location>
        <begin position="42"/>
        <end position="231"/>
    </location>
</feature>
<dbReference type="PANTHER" id="PTHR30614:SF20">
    <property type="entry name" value="GLUTAMINE TRANSPORT SYSTEM PERMEASE PROTEIN GLNP"/>
    <property type="match status" value="1"/>
</dbReference>
<gene>
    <name evidence="12" type="ordered locus">TREPR_0964</name>
</gene>
<organism evidence="12 13">
    <name type="scientific">Treponema primitia (strain ATCC BAA-887 / DSM 12427 / ZAS-2)</name>
    <dbReference type="NCBI Taxonomy" id="545694"/>
    <lineage>
        <taxon>Bacteria</taxon>
        <taxon>Pseudomonadati</taxon>
        <taxon>Spirochaetota</taxon>
        <taxon>Spirochaetia</taxon>
        <taxon>Spirochaetales</taxon>
        <taxon>Treponemataceae</taxon>
        <taxon>Treponema</taxon>
    </lineage>
</organism>
<evidence type="ECO:0000256" key="3">
    <source>
        <dbReference type="ARBA" id="ARBA00010072"/>
    </source>
</evidence>
<sequence length="270" mass="29407">MTEPLPAWLASLNSRKRVSSGPFALWRWGRLFKDFPGFLEGFKITLLVSILALLLALILGIIFGLFSTSNKKILRAIARVYVEIFQNTPLVVQVFFVYNALPYVGVTLDVFSIGMLCVGIYHGAYVSEVVRAGISSIARGQMEAAKSQGFSYLQAMRWIILPQTLTIVLPPLANQAVNLIKNTSVMALVAGGDLMYRADSWASNGTLSYGPAYIITGVMYFILCFPLVSWARRHELRIKNRGTGSGPGGPGLVVPAKAGTTDHIHQGAAL</sequence>
<evidence type="ECO:0000313" key="12">
    <source>
        <dbReference type="EMBL" id="AEF84802.1"/>
    </source>
</evidence>
<keyword evidence="9 10" id="KW-0472">Membrane</keyword>
<evidence type="ECO:0000256" key="2">
    <source>
        <dbReference type="ARBA" id="ARBA00004429"/>
    </source>
</evidence>
<dbReference type="NCBIfam" id="TIGR01726">
    <property type="entry name" value="HEQRo_perm_3TM"/>
    <property type="match status" value="1"/>
</dbReference>
<evidence type="ECO:0000256" key="8">
    <source>
        <dbReference type="ARBA" id="ARBA00022989"/>
    </source>
</evidence>
<dbReference type="PANTHER" id="PTHR30614">
    <property type="entry name" value="MEMBRANE COMPONENT OF AMINO ACID ABC TRANSPORTER"/>
    <property type="match status" value="1"/>
</dbReference>
<proteinExistence type="inferred from homology"/>
<comment type="subcellular location">
    <subcellularLocation>
        <location evidence="2">Cell inner membrane</location>
        <topology evidence="2">Multi-pass membrane protein</topology>
    </subcellularLocation>
    <subcellularLocation>
        <location evidence="10">Cell membrane</location>
        <topology evidence="10">Multi-pass membrane protein</topology>
    </subcellularLocation>
</comment>
<keyword evidence="7" id="KW-0029">Amino-acid transport</keyword>
<accession>F5YI36</accession>